<evidence type="ECO:0000313" key="1">
    <source>
        <dbReference type="EMBL" id="OZG50847.1"/>
    </source>
</evidence>
<keyword evidence="2" id="KW-1185">Reference proteome</keyword>
<evidence type="ECO:0000313" key="2">
    <source>
        <dbReference type="Proteomes" id="UP000216004"/>
    </source>
</evidence>
<accession>A0A261EVJ4</accession>
<organism evidence="1 2">
    <name type="scientific">Bombiscardovia coagulans</name>
    <dbReference type="NCBI Taxonomy" id="686666"/>
    <lineage>
        <taxon>Bacteria</taxon>
        <taxon>Bacillati</taxon>
        <taxon>Actinomycetota</taxon>
        <taxon>Actinomycetes</taxon>
        <taxon>Bifidobacteriales</taxon>
        <taxon>Bifidobacteriaceae</taxon>
        <taxon>Bombiscardovia</taxon>
    </lineage>
</organism>
<dbReference type="InterPro" id="IPR015421">
    <property type="entry name" value="PyrdxlP-dep_Trfase_major"/>
</dbReference>
<gene>
    <name evidence="1" type="ORF">BOCO_0033</name>
</gene>
<proteinExistence type="predicted"/>
<dbReference type="AlphaFoldDB" id="A0A261EVJ4"/>
<dbReference type="SUPFAM" id="SSF53383">
    <property type="entry name" value="PLP-dependent transferases"/>
    <property type="match status" value="1"/>
</dbReference>
<dbReference type="OrthoDB" id="9774495at2"/>
<protein>
    <submittedName>
        <fullName evidence="1">DegT/dnrJ/eryC1/strS aminotransferase</fullName>
    </submittedName>
</protein>
<keyword evidence="1" id="KW-0808">Transferase</keyword>
<dbReference type="EMBL" id="MWWS01000002">
    <property type="protein sequence ID" value="OZG50847.1"/>
    <property type="molecule type" value="Genomic_DNA"/>
</dbReference>
<reference evidence="1 2" key="1">
    <citation type="journal article" date="2017" name="BMC Genomics">
        <title>Comparative genomic and phylogenomic analyses of the Bifidobacteriaceae family.</title>
        <authorList>
            <person name="Lugli G.A."/>
            <person name="Milani C."/>
            <person name="Turroni F."/>
            <person name="Duranti S."/>
            <person name="Mancabelli L."/>
            <person name="Mangifesta M."/>
            <person name="Ferrario C."/>
            <person name="Modesto M."/>
            <person name="Mattarelli P."/>
            <person name="Jiri K."/>
            <person name="van Sinderen D."/>
            <person name="Ventura M."/>
        </authorList>
    </citation>
    <scope>NUCLEOTIDE SEQUENCE [LARGE SCALE GENOMIC DNA]</scope>
    <source>
        <strain evidence="1 2">DSM 22924</strain>
    </source>
</reference>
<dbReference type="Gene3D" id="3.40.640.10">
    <property type="entry name" value="Type I PLP-dependent aspartate aminotransferase-like (Major domain)"/>
    <property type="match status" value="1"/>
</dbReference>
<name>A0A261EVJ4_9BIFI</name>
<dbReference type="Pfam" id="PF01041">
    <property type="entry name" value="DegT_DnrJ_EryC1"/>
    <property type="match status" value="1"/>
</dbReference>
<comment type="caution">
    <text evidence="1">The sequence shown here is derived from an EMBL/GenBank/DDBJ whole genome shotgun (WGS) entry which is preliminary data.</text>
</comment>
<keyword evidence="1" id="KW-0032">Aminotransferase</keyword>
<dbReference type="GO" id="GO:0008483">
    <property type="term" value="F:transaminase activity"/>
    <property type="evidence" value="ECO:0007669"/>
    <property type="project" value="UniProtKB-KW"/>
</dbReference>
<sequence>MLLPSKVLTNPNLIINGGSPTIQKRITEDTGIDTQAFLEVAEVVKSGHTQYWGGGPKTHSLEKSFAKYVGREFAFFHNSGTAALQTALFASGVNEGDSVAVTSSGFIAS</sequence>
<dbReference type="Proteomes" id="UP000216004">
    <property type="component" value="Unassembled WGS sequence"/>
</dbReference>
<dbReference type="InterPro" id="IPR000653">
    <property type="entry name" value="DegT/StrS_aminotransferase"/>
</dbReference>
<dbReference type="InterPro" id="IPR015424">
    <property type="entry name" value="PyrdxlP-dep_Trfase"/>
</dbReference>